<proteinExistence type="predicted"/>
<protein>
    <recommendedName>
        <fullName evidence="2">Lipoprotein</fullName>
    </recommendedName>
</protein>
<reference evidence="1" key="1">
    <citation type="submission" date="2016-10" db="EMBL/GenBank/DDBJ databases">
        <authorList>
            <person name="de Groot N.N."/>
        </authorList>
    </citation>
    <scope>NUCLEOTIDE SEQUENCE</scope>
</reference>
<accession>A0A1W1D361</accession>
<evidence type="ECO:0008006" key="2">
    <source>
        <dbReference type="Google" id="ProtNLM"/>
    </source>
</evidence>
<dbReference type="AlphaFoldDB" id="A0A1W1D361"/>
<gene>
    <name evidence="1" type="ORF">MNB_SM-3-190</name>
</gene>
<organism evidence="1">
    <name type="scientific">hydrothermal vent metagenome</name>
    <dbReference type="NCBI Taxonomy" id="652676"/>
    <lineage>
        <taxon>unclassified sequences</taxon>
        <taxon>metagenomes</taxon>
        <taxon>ecological metagenomes</taxon>
    </lineage>
</organism>
<sequence>MKIRYMFIWLISLLFGGCTLSPTINVVLIDRHSVMESEASGEWPHVEERLQLHKGPIPLRDVNESKKEQRTFKVLNGEFPTQKEKQE</sequence>
<dbReference type="EMBL" id="FPHP01000005">
    <property type="protein sequence ID" value="SFV74846.1"/>
    <property type="molecule type" value="Genomic_DNA"/>
</dbReference>
<evidence type="ECO:0000313" key="1">
    <source>
        <dbReference type="EMBL" id="SFV74846.1"/>
    </source>
</evidence>
<dbReference type="PROSITE" id="PS51257">
    <property type="entry name" value="PROKAR_LIPOPROTEIN"/>
    <property type="match status" value="1"/>
</dbReference>
<name>A0A1W1D361_9ZZZZ</name>